<evidence type="ECO:0000313" key="3">
    <source>
        <dbReference type="Proteomes" id="UP000291343"/>
    </source>
</evidence>
<comment type="caution">
    <text evidence="2">The sequence shown here is derived from an EMBL/GenBank/DDBJ whole genome shotgun (WGS) entry which is preliminary data.</text>
</comment>
<dbReference type="EMBL" id="QKKF02037473">
    <property type="protein sequence ID" value="RZF32101.1"/>
    <property type="molecule type" value="Genomic_DNA"/>
</dbReference>
<evidence type="ECO:0000313" key="2">
    <source>
        <dbReference type="EMBL" id="RZF32101.1"/>
    </source>
</evidence>
<dbReference type="AlphaFoldDB" id="A0A482WFY5"/>
<keyword evidence="3" id="KW-1185">Reference proteome</keyword>
<reference evidence="2 3" key="1">
    <citation type="journal article" date="2017" name="Gigascience">
        <title>Genome sequence of the small brown planthopper, Laodelphax striatellus.</title>
        <authorList>
            <person name="Zhu J."/>
            <person name="Jiang F."/>
            <person name="Wang X."/>
            <person name="Yang P."/>
            <person name="Bao Y."/>
            <person name="Zhao W."/>
            <person name="Wang W."/>
            <person name="Lu H."/>
            <person name="Wang Q."/>
            <person name="Cui N."/>
            <person name="Li J."/>
            <person name="Chen X."/>
            <person name="Luo L."/>
            <person name="Yu J."/>
            <person name="Kang L."/>
            <person name="Cui F."/>
        </authorList>
    </citation>
    <scope>NUCLEOTIDE SEQUENCE [LARGE SCALE GENOMIC DNA]</scope>
    <source>
        <strain evidence="2">Lst14</strain>
    </source>
</reference>
<dbReference type="InParanoid" id="A0A482WFY5"/>
<proteinExistence type="predicted"/>
<dbReference type="Proteomes" id="UP000291343">
    <property type="component" value="Unassembled WGS sequence"/>
</dbReference>
<organism evidence="2 3">
    <name type="scientific">Laodelphax striatellus</name>
    <name type="common">Small brown planthopper</name>
    <name type="synonym">Delphax striatella</name>
    <dbReference type="NCBI Taxonomy" id="195883"/>
    <lineage>
        <taxon>Eukaryota</taxon>
        <taxon>Metazoa</taxon>
        <taxon>Ecdysozoa</taxon>
        <taxon>Arthropoda</taxon>
        <taxon>Hexapoda</taxon>
        <taxon>Insecta</taxon>
        <taxon>Pterygota</taxon>
        <taxon>Neoptera</taxon>
        <taxon>Paraneoptera</taxon>
        <taxon>Hemiptera</taxon>
        <taxon>Auchenorrhyncha</taxon>
        <taxon>Fulgoroidea</taxon>
        <taxon>Delphacidae</taxon>
        <taxon>Criomorphinae</taxon>
        <taxon>Laodelphax</taxon>
    </lineage>
</organism>
<feature type="region of interest" description="Disordered" evidence="1">
    <location>
        <begin position="199"/>
        <end position="286"/>
    </location>
</feature>
<gene>
    <name evidence="2" type="ORF">LSTR_LSTR003964</name>
</gene>
<sequence>MDKSRRGWKLLKLAVPDKQIQECENIDLESDCNISLNEGVEAEVDLPVIQLAPTQHEDLMKSEDFESREGEADIPYETFLNEIIQNVDQNVEILNCDEFEDLRDGQNVELGSTQVDCSMETHDFESRPVEAEFQCDTSPNEVTENVDENVEILNCDEFEDLRDGQNVELASTQVGCSREAHDSKRFEEFVDNELNDEISDLDLSDDDDADPDFQLIDRGMGAEEPSSSDDENEDDNSMSQNLTESVTSQPSSSDSRPTETAEPLQRASRTRRNTRDSIGRSKFNFV</sequence>
<accession>A0A482WFY5</accession>
<feature type="compositionally biased region" description="Acidic residues" evidence="1">
    <location>
        <begin position="226"/>
        <end position="236"/>
    </location>
</feature>
<evidence type="ECO:0000256" key="1">
    <source>
        <dbReference type="SAM" id="MobiDB-lite"/>
    </source>
</evidence>
<feature type="compositionally biased region" description="Polar residues" evidence="1">
    <location>
        <begin position="238"/>
        <end position="255"/>
    </location>
</feature>
<name>A0A482WFY5_LAOST</name>
<protein>
    <submittedName>
        <fullName evidence="2">Uncharacterized protein</fullName>
    </submittedName>
</protein>
<feature type="compositionally biased region" description="Acidic residues" evidence="1">
    <location>
        <begin position="199"/>
        <end position="211"/>
    </location>
</feature>